<name>A0AAW2KK27_SESRA</name>
<sequence length="291" mass="33169">MISSSQRSLSIWDQFHESRISVLREVAYSTQIIWRRLWKTLRGEPLHEMKGTSRGDHTKCQGPPALAAPLTHIQPCNRSTRLTNNLCRQTLDFHSLRVLGIGLLSCTYCEDVSTFVCLWGRYASCACLNLLLLLRTVLLFLPARCASVDGCSVVVLLSGGSSRLLLTTSHTVPLPPHCERRLAYGGARDTKEVENFLFDMEQYFLAANVEDEARKANQVRLDTWALLREAIREQFFPKNVEYNAKRALRKLEHTGSIRDYVKAFSALMLDIRDISEKDKLFTFMEGLKLWG</sequence>
<comment type="caution">
    <text evidence="2">The sequence shown here is derived from an EMBL/GenBank/DDBJ whole genome shotgun (WGS) entry which is preliminary data.</text>
</comment>
<organism evidence="2">
    <name type="scientific">Sesamum radiatum</name>
    <name type="common">Black benniseed</name>
    <dbReference type="NCBI Taxonomy" id="300843"/>
    <lineage>
        <taxon>Eukaryota</taxon>
        <taxon>Viridiplantae</taxon>
        <taxon>Streptophyta</taxon>
        <taxon>Embryophyta</taxon>
        <taxon>Tracheophyta</taxon>
        <taxon>Spermatophyta</taxon>
        <taxon>Magnoliopsida</taxon>
        <taxon>eudicotyledons</taxon>
        <taxon>Gunneridae</taxon>
        <taxon>Pentapetalae</taxon>
        <taxon>asterids</taxon>
        <taxon>lamiids</taxon>
        <taxon>Lamiales</taxon>
        <taxon>Pedaliaceae</taxon>
        <taxon>Sesamum</taxon>
    </lineage>
</organism>
<accession>A0AAW2KK27</accession>
<feature type="domain" description="Retrotransposon gag" evidence="1">
    <location>
        <begin position="214"/>
        <end position="288"/>
    </location>
</feature>
<protein>
    <recommendedName>
        <fullName evidence="1">Retrotransposon gag domain-containing protein</fullName>
    </recommendedName>
</protein>
<evidence type="ECO:0000313" key="2">
    <source>
        <dbReference type="EMBL" id="KAL0307186.1"/>
    </source>
</evidence>
<proteinExistence type="predicted"/>
<dbReference type="EMBL" id="JACGWJ010000028">
    <property type="protein sequence ID" value="KAL0307186.1"/>
    <property type="molecule type" value="Genomic_DNA"/>
</dbReference>
<reference evidence="2" key="2">
    <citation type="journal article" date="2024" name="Plant">
        <title>Genomic evolution and insights into agronomic trait innovations of Sesamum species.</title>
        <authorList>
            <person name="Miao H."/>
            <person name="Wang L."/>
            <person name="Qu L."/>
            <person name="Liu H."/>
            <person name="Sun Y."/>
            <person name="Le M."/>
            <person name="Wang Q."/>
            <person name="Wei S."/>
            <person name="Zheng Y."/>
            <person name="Lin W."/>
            <person name="Duan Y."/>
            <person name="Cao H."/>
            <person name="Xiong S."/>
            <person name="Wang X."/>
            <person name="Wei L."/>
            <person name="Li C."/>
            <person name="Ma Q."/>
            <person name="Ju M."/>
            <person name="Zhao R."/>
            <person name="Li G."/>
            <person name="Mu C."/>
            <person name="Tian Q."/>
            <person name="Mei H."/>
            <person name="Zhang T."/>
            <person name="Gao T."/>
            <person name="Zhang H."/>
        </authorList>
    </citation>
    <scope>NUCLEOTIDE SEQUENCE</scope>
    <source>
        <strain evidence="2">G02</strain>
    </source>
</reference>
<reference evidence="2" key="1">
    <citation type="submission" date="2020-06" db="EMBL/GenBank/DDBJ databases">
        <authorList>
            <person name="Li T."/>
            <person name="Hu X."/>
            <person name="Zhang T."/>
            <person name="Song X."/>
            <person name="Zhang H."/>
            <person name="Dai N."/>
            <person name="Sheng W."/>
            <person name="Hou X."/>
            <person name="Wei L."/>
        </authorList>
    </citation>
    <scope>NUCLEOTIDE SEQUENCE</scope>
    <source>
        <strain evidence="2">G02</strain>
        <tissue evidence="2">Leaf</tissue>
    </source>
</reference>
<dbReference type="InterPro" id="IPR005162">
    <property type="entry name" value="Retrotrans_gag_dom"/>
</dbReference>
<dbReference type="Pfam" id="PF03732">
    <property type="entry name" value="Retrotrans_gag"/>
    <property type="match status" value="1"/>
</dbReference>
<evidence type="ECO:0000259" key="1">
    <source>
        <dbReference type="Pfam" id="PF03732"/>
    </source>
</evidence>
<dbReference type="AlphaFoldDB" id="A0AAW2KK27"/>
<gene>
    <name evidence="2" type="ORF">Sradi_6135900</name>
</gene>